<gene>
    <name evidence="2" type="ORF">SOL01_01230</name>
</gene>
<proteinExistence type="predicted"/>
<reference evidence="2 3" key="1">
    <citation type="submission" date="2019-07" db="EMBL/GenBank/DDBJ databases">
        <title>Whole genome shotgun sequence of Streptococcus oligofermentans NBRC 106105.</title>
        <authorList>
            <person name="Hosoyama A."/>
            <person name="Uohara A."/>
            <person name="Ohji S."/>
            <person name="Ichikawa N."/>
        </authorList>
    </citation>
    <scope>NUCLEOTIDE SEQUENCE [LARGE SCALE GENOMIC DNA]</scope>
    <source>
        <strain evidence="2 3">NBRC 106105</strain>
    </source>
</reference>
<protein>
    <submittedName>
        <fullName evidence="2">Uncharacterized protein</fullName>
    </submittedName>
</protein>
<evidence type="ECO:0000256" key="1">
    <source>
        <dbReference type="SAM" id="MobiDB-lite"/>
    </source>
</evidence>
<accession>A0A512A990</accession>
<feature type="region of interest" description="Disordered" evidence="1">
    <location>
        <begin position="49"/>
        <end position="69"/>
    </location>
</feature>
<dbReference type="AlphaFoldDB" id="A0A512A990"/>
<evidence type="ECO:0000313" key="3">
    <source>
        <dbReference type="Proteomes" id="UP000321868"/>
    </source>
</evidence>
<comment type="caution">
    <text evidence="2">The sequence shown here is derived from an EMBL/GenBank/DDBJ whole genome shotgun (WGS) entry which is preliminary data.</text>
</comment>
<organism evidence="2 3">
    <name type="scientific">Streptococcus cristatus</name>
    <dbReference type="NCBI Taxonomy" id="45634"/>
    <lineage>
        <taxon>Bacteria</taxon>
        <taxon>Bacillati</taxon>
        <taxon>Bacillota</taxon>
        <taxon>Bacilli</taxon>
        <taxon>Lactobacillales</taxon>
        <taxon>Streptococcaceae</taxon>
        <taxon>Streptococcus</taxon>
    </lineage>
</organism>
<dbReference type="RefSeq" id="WP_015604906.1">
    <property type="nucleotide sequence ID" value="NZ_BJYQ01000005.1"/>
</dbReference>
<evidence type="ECO:0000313" key="2">
    <source>
        <dbReference type="EMBL" id="GEN96249.1"/>
    </source>
</evidence>
<sequence length="69" mass="8241">MKEEKSKQDQLDELHRRQYELEHKISDNVKNMNELSAKNPTDYNFLKSLNGDIENDKGGNYNEYTDFKE</sequence>
<dbReference type="Proteomes" id="UP000321868">
    <property type="component" value="Unassembled WGS sequence"/>
</dbReference>
<name>A0A512A990_STRCR</name>
<dbReference type="EMBL" id="BJYQ01000005">
    <property type="protein sequence ID" value="GEN96249.1"/>
    <property type="molecule type" value="Genomic_DNA"/>
</dbReference>